<sequence>MHETTENRRTLPDMASRGKPGITWTSTENVWQTNTKARTALTSIPGQALRALAGRMMDVTKVEWVQGASGRKPRQEEGGFSSSNTGKDFGFGTNNKTSTHSATLHLSVFDEPSLGSSPTSRILEASKKAKWLL</sequence>
<feature type="region of interest" description="Disordered" evidence="1">
    <location>
        <begin position="1"/>
        <end position="22"/>
    </location>
</feature>
<proteinExistence type="predicted"/>
<keyword evidence="3" id="KW-1185">Reference proteome</keyword>
<dbReference type="EMBL" id="LFZO01000689">
    <property type="protein sequence ID" value="KXT00179.1"/>
    <property type="molecule type" value="Genomic_DNA"/>
</dbReference>
<dbReference type="Proteomes" id="UP000073492">
    <property type="component" value="Unassembled WGS sequence"/>
</dbReference>
<feature type="compositionally biased region" description="Polar residues" evidence="1">
    <location>
        <begin position="80"/>
        <end position="97"/>
    </location>
</feature>
<reference evidence="2 3" key="1">
    <citation type="submission" date="2015-07" db="EMBL/GenBank/DDBJ databases">
        <title>Comparative genomics of the Sigatoka disease complex on banana suggests a link between parallel evolutionary changes in Pseudocercospora fijiensis and Pseudocercospora eumusae and increased virulence on the banana host.</title>
        <authorList>
            <person name="Chang T.-C."/>
            <person name="Salvucci A."/>
            <person name="Crous P.W."/>
            <person name="Stergiopoulos I."/>
        </authorList>
    </citation>
    <scope>NUCLEOTIDE SEQUENCE [LARGE SCALE GENOMIC DNA]</scope>
    <source>
        <strain evidence="2 3">CBS 116634</strain>
    </source>
</reference>
<dbReference type="AlphaFoldDB" id="A0A139HCS5"/>
<gene>
    <name evidence="2" type="ORF">AC579_5674</name>
</gene>
<protein>
    <submittedName>
        <fullName evidence="2">Uncharacterized protein</fullName>
    </submittedName>
</protein>
<organism evidence="2 3">
    <name type="scientific">Pseudocercospora musae</name>
    <dbReference type="NCBI Taxonomy" id="113226"/>
    <lineage>
        <taxon>Eukaryota</taxon>
        <taxon>Fungi</taxon>
        <taxon>Dikarya</taxon>
        <taxon>Ascomycota</taxon>
        <taxon>Pezizomycotina</taxon>
        <taxon>Dothideomycetes</taxon>
        <taxon>Dothideomycetidae</taxon>
        <taxon>Mycosphaerellales</taxon>
        <taxon>Mycosphaerellaceae</taxon>
        <taxon>Pseudocercospora</taxon>
    </lineage>
</organism>
<evidence type="ECO:0000256" key="1">
    <source>
        <dbReference type="SAM" id="MobiDB-lite"/>
    </source>
</evidence>
<comment type="caution">
    <text evidence="2">The sequence shown here is derived from an EMBL/GenBank/DDBJ whole genome shotgun (WGS) entry which is preliminary data.</text>
</comment>
<feature type="region of interest" description="Disordered" evidence="1">
    <location>
        <begin position="66"/>
        <end position="97"/>
    </location>
</feature>
<accession>A0A139HCS5</accession>
<feature type="compositionally biased region" description="Basic and acidic residues" evidence="1">
    <location>
        <begin position="1"/>
        <end position="11"/>
    </location>
</feature>
<evidence type="ECO:0000313" key="2">
    <source>
        <dbReference type="EMBL" id="KXT00179.1"/>
    </source>
</evidence>
<evidence type="ECO:0000313" key="3">
    <source>
        <dbReference type="Proteomes" id="UP000073492"/>
    </source>
</evidence>
<name>A0A139HCS5_9PEZI</name>